<feature type="active site" description="Proton donor/acceptor" evidence="2">
    <location>
        <position position="115"/>
    </location>
</feature>
<sequence>MQKFAWFILLIGLVLFGAGAYQYISGVIGERQATQEAHELLATSREENKDVDRDTLRQAFNPQTGDTVGLLSIAKIDASIPIIEGTDPDELAKGVGHYDTTKFPGDNDQILLSGHRDTVFTRLGEIEIGDIITVELPYGSFDYEMVSSKIVDANDTTIIRSTAPDEELVISTCYPFGYIGNAPDRYIIYAKPVENVKE</sequence>
<dbReference type="PROSITE" id="PS00758">
    <property type="entry name" value="ARGE_DAPE_CPG2_1"/>
    <property type="match status" value="1"/>
</dbReference>
<protein>
    <recommendedName>
        <fullName evidence="5">Class D sortase</fullName>
    </recommendedName>
</protein>
<dbReference type="InterPro" id="IPR053525">
    <property type="entry name" value="Sortase_D"/>
</dbReference>
<dbReference type="InterPro" id="IPR041999">
    <property type="entry name" value="Sortase_D_1"/>
</dbReference>
<gene>
    <name evidence="3" type="primary">yhcS</name>
    <name evidence="3" type="ORF">HAL01_15410</name>
</gene>
<evidence type="ECO:0000256" key="2">
    <source>
        <dbReference type="PIRSR" id="PIRSR605754-1"/>
    </source>
</evidence>
<dbReference type="Pfam" id="PF04203">
    <property type="entry name" value="Sortase"/>
    <property type="match status" value="1"/>
</dbReference>
<dbReference type="EMBL" id="BJYE01000018">
    <property type="protein sequence ID" value="GEN57077.1"/>
    <property type="molecule type" value="Genomic_DNA"/>
</dbReference>
<name>A0A511X295_9BACI</name>
<evidence type="ECO:0000313" key="3">
    <source>
        <dbReference type="EMBL" id="GEN57077.1"/>
    </source>
</evidence>
<accession>A0A511X295</accession>
<dbReference type="OrthoDB" id="165822at2"/>
<dbReference type="RefSeq" id="WP_089802164.1">
    <property type="nucleotide sequence ID" value="NZ_BJYE01000018.1"/>
</dbReference>
<dbReference type="AlphaFoldDB" id="A0A511X295"/>
<keyword evidence="1" id="KW-0378">Hydrolase</keyword>
<evidence type="ECO:0000313" key="4">
    <source>
        <dbReference type="Proteomes" id="UP000321400"/>
    </source>
</evidence>
<dbReference type="SUPFAM" id="SSF63817">
    <property type="entry name" value="Sortase"/>
    <property type="match status" value="1"/>
</dbReference>
<dbReference type="InterPro" id="IPR001261">
    <property type="entry name" value="ArgE/DapE_CS"/>
</dbReference>
<dbReference type="InterPro" id="IPR023365">
    <property type="entry name" value="Sortase_dom-sf"/>
</dbReference>
<dbReference type="CDD" id="cd05828">
    <property type="entry name" value="Sortase_D_1"/>
    <property type="match status" value="1"/>
</dbReference>
<dbReference type="GO" id="GO:0016787">
    <property type="term" value="F:hydrolase activity"/>
    <property type="evidence" value="ECO:0007669"/>
    <property type="project" value="UniProtKB-KW"/>
</dbReference>
<dbReference type="Proteomes" id="UP000321400">
    <property type="component" value="Unassembled WGS sequence"/>
</dbReference>
<evidence type="ECO:0000256" key="1">
    <source>
        <dbReference type="ARBA" id="ARBA00022801"/>
    </source>
</evidence>
<dbReference type="Gene3D" id="2.40.260.10">
    <property type="entry name" value="Sortase"/>
    <property type="match status" value="1"/>
</dbReference>
<reference evidence="3 4" key="1">
    <citation type="submission" date="2019-07" db="EMBL/GenBank/DDBJ databases">
        <title>Whole genome shotgun sequence of Halolactibacillus alkaliphilus NBRC 103919.</title>
        <authorList>
            <person name="Hosoyama A."/>
            <person name="Uohara A."/>
            <person name="Ohji S."/>
            <person name="Ichikawa N."/>
        </authorList>
    </citation>
    <scope>NUCLEOTIDE SEQUENCE [LARGE SCALE GENOMIC DNA]</scope>
    <source>
        <strain evidence="3 4">NBRC 103919</strain>
    </source>
</reference>
<dbReference type="InterPro" id="IPR005754">
    <property type="entry name" value="Sortase"/>
</dbReference>
<dbReference type="NCBIfam" id="TIGR01076">
    <property type="entry name" value="sortase_fam"/>
    <property type="match status" value="1"/>
</dbReference>
<proteinExistence type="predicted"/>
<dbReference type="STRING" id="442899.SAMN05720591_11840"/>
<dbReference type="NCBIfam" id="NF033746">
    <property type="entry name" value="class_D_sortase"/>
    <property type="match status" value="1"/>
</dbReference>
<evidence type="ECO:0008006" key="5">
    <source>
        <dbReference type="Google" id="ProtNLM"/>
    </source>
</evidence>
<organism evidence="3 4">
    <name type="scientific">Halolactibacillus alkaliphilus</name>
    <dbReference type="NCBI Taxonomy" id="442899"/>
    <lineage>
        <taxon>Bacteria</taxon>
        <taxon>Bacillati</taxon>
        <taxon>Bacillota</taxon>
        <taxon>Bacilli</taxon>
        <taxon>Bacillales</taxon>
        <taxon>Bacillaceae</taxon>
        <taxon>Halolactibacillus</taxon>
    </lineage>
</organism>
<keyword evidence="4" id="KW-1185">Reference proteome</keyword>
<comment type="caution">
    <text evidence="3">The sequence shown here is derived from an EMBL/GenBank/DDBJ whole genome shotgun (WGS) entry which is preliminary data.</text>
</comment>
<feature type="active site" description="Acyl-thioester intermediate" evidence="2">
    <location>
        <position position="173"/>
    </location>
</feature>